<dbReference type="PROSITE" id="PS00211">
    <property type="entry name" value="ABC_TRANSPORTER_1"/>
    <property type="match status" value="1"/>
</dbReference>
<feature type="transmembrane region" description="Helical" evidence="10">
    <location>
        <begin position="441"/>
        <end position="464"/>
    </location>
</feature>
<gene>
    <name evidence="13" type="ORF">C2L64_38830</name>
</gene>
<feature type="transmembrane region" description="Helical" evidence="10">
    <location>
        <begin position="553"/>
        <end position="574"/>
    </location>
</feature>
<feature type="domain" description="ABC transporter" evidence="11">
    <location>
        <begin position="37"/>
        <end position="279"/>
    </location>
</feature>
<feature type="transmembrane region" description="Helical" evidence="10">
    <location>
        <begin position="361"/>
        <end position="379"/>
    </location>
</feature>
<evidence type="ECO:0000256" key="5">
    <source>
        <dbReference type="ARBA" id="ARBA00022692"/>
    </source>
</evidence>
<dbReference type="InterPro" id="IPR027417">
    <property type="entry name" value="P-loop_NTPase"/>
</dbReference>
<evidence type="ECO:0000256" key="4">
    <source>
        <dbReference type="ARBA" id="ARBA00022519"/>
    </source>
</evidence>
<dbReference type="GO" id="GO:0005886">
    <property type="term" value="C:plasma membrane"/>
    <property type="evidence" value="ECO:0007669"/>
    <property type="project" value="UniProtKB-SubCell"/>
</dbReference>
<proteinExistence type="inferred from homology"/>
<keyword evidence="4" id="KW-0997">Cell inner membrane</keyword>
<dbReference type="InterPro" id="IPR051921">
    <property type="entry name" value="ABC_osmolyte_uptake_ATP-bind"/>
</dbReference>
<evidence type="ECO:0000313" key="14">
    <source>
        <dbReference type="Proteomes" id="UP000236649"/>
    </source>
</evidence>
<dbReference type="FunFam" id="3.40.50.300:FF:000425">
    <property type="entry name" value="Probable ABC transporter, ATP-binding subunit"/>
    <property type="match status" value="1"/>
</dbReference>
<dbReference type="InterPro" id="IPR000515">
    <property type="entry name" value="MetI-like"/>
</dbReference>
<dbReference type="PANTHER" id="PTHR43869:SF1">
    <property type="entry name" value="GLYCINE BETAINE_PROLINE BETAINE TRANSPORT SYSTEM ATP-BINDING PROTEIN PROV"/>
    <property type="match status" value="1"/>
</dbReference>
<feature type="transmembrane region" description="Helical" evidence="10">
    <location>
        <begin position="634"/>
        <end position="657"/>
    </location>
</feature>
<dbReference type="EMBL" id="CP026107">
    <property type="protein sequence ID" value="AUT74234.1"/>
    <property type="molecule type" value="Genomic_DNA"/>
</dbReference>
<keyword evidence="6" id="KW-0547">Nucleotide-binding</keyword>
<evidence type="ECO:0000256" key="2">
    <source>
        <dbReference type="ARBA" id="ARBA00022448"/>
    </source>
</evidence>
<dbReference type="GO" id="GO:0055085">
    <property type="term" value="P:transmembrane transport"/>
    <property type="evidence" value="ECO:0007669"/>
    <property type="project" value="InterPro"/>
</dbReference>
<dbReference type="GeneID" id="55534258"/>
<comment type="subcellular location">
    <subcellularLocation>
        <location evidence="1 10">Cell membrane</location>
        <topology evidence="1 10">Multi-pass membrane protein</topology>
    </subcellularLocation>
</comment>
<keyword evidence="2 10" id="KW-0813">Transport</keyword>
<evidence type="ECO:0000313" key="13">
    <source>
        <dbReference type="EMBL" id="AUT74234.1"/>
    </source>
</evidence>
<dbReference type="InterPro" id="IPR035906">
    <property type="entry name" value="MetI-like_sf"/>
</dbReference>
<keyword evidence="9 10" id="KW-0472">Membrane</keyword>
<keyword evidence="3" id="KW-1003">Cell membrane</keyword>
<organism evidence="13 14">
    <name type="scientific">Paraburkholderia hospita</name>
    <dbReference type="NCBI Taxonomy" id="169430"/>
    <lineage>
        <taxon>Bacteria</taxon>
        <taxon>Pseudomonadati</taxon>
        <taxon>Pseudomonadota</taxon>
        <taxon>Betaproteobacteria</taxon>
        <taxon>Burkholderiales</taxon>
        <taxon>Burkholderiaceae</taxon>
        <taxon>Paraburkholderia</taxon>
    </lineage>
</organism>
<keyword evidence="7" id="KW-0067">ATP-binding</keyword>
<dbReference type="Proteomes" id="UP000236649">
    <property type="component" value="Chromosome 3"/>
</dbReference>
<dbReference type="PROSITE" id="PS50893">
    <property type="entry name" value="ABC_TRANSPORTER_2"/>
    <property type="match status" value="1"/>
</dbReference>
<dbReference type="Gene3D" id="3.40.50.300">
    <property type="entry name" value="P-loop containing nucleotide triphosphate hydrolases"/>
    <property type="match status" value="1"/>
</dbReference>
<feature type="transmembrane region" description="Helical" evidence="10">
    <location>
        <begin position="476"/>
        <end position="505"/>
    </location>
</feature>
<sequence length="708" mass="74756">MQVDVLDPAGSSLEEAADFSVPVPGIEAPARAAEAVLELRDVSKAYRSARGGEPVFAVRGVNLTLQRGEVLCLMGTSGSGKSTLLRHVNRLVEPDSGQVLIDGIDVGALSASELRALRARCIGMVFQHFGLLPHRTVRDNVALPLELRGEHVEARRSAADRLLATVGLIEWGDHYPSELSGGMQQRVGFARALANDPDILLMDEPFSALDPTIRRDLQSSFLRIARERGITTLLVTHDPGEALRLADRIAVLRDGRLIQVGTPEELLAHPADAGVADFFIEHAGAGSAPIAVPTDAPNEAAIQDDAAAAPVHPRSVGLSAITSALLGPAALAVQGYAGAFWTSLIAEVCSAGWLGVEWREGAFPFAFVAALVWAANRAVAARHARRAGPVQQRSAWSPLLVLLITEALVFAHALGANLGVLANFPSSVTLATAVSDAIEQAIAWAQVSFEAIFACIVVLVRTVVDGIQFALGWLPWIVPATLVVFAAWRAAGVALALTSAAALAYLGLFGFWARTIATVSLVGSSVFVTLMIGVPAGIVLAKHPKLRRVVAPLLDVMQTLPSFVYLIPAVAFFSVGKTPAVIATVVFALAPVIRLTVLGIHEVPKAAVEAAEAHGATWWQTLTKVELPLARESLLLGINQTIVMSLSMVVVAALIGADGLGYDVMTALRNVRSGDGVLAGIAIVLCAVIPDRILQSALKRRHRSTSIR</sequence>
<dbReference type="RefSeq" id="WP_051058163.1">
    <property type="nucleotide sequence ID" value="NZ_AKAU01000065.1"/>
</dbReference>
<dbReference type="CDD" id="cd06261">
    <property type="entry name" value="TM_PBP2"/>
    <property type="match status" value="1"/>
</dbReference>
<evidence type="ECO:0000256" key="9">
    <source>
        <dbReference type="ARBA" id="ARBA00023136"/>
    </source>
</evidence>
<dbReference type="FunFam" id="1.10.3720.10:FF:000001">
    <property type="entry name" value="Glycine betaine ABC transporter, permease"/>
    <property type="match status" value="1"/>
</dbReference>
<feature type="transmembrane region" description="Helical" evidence="10">
    <location>
        <begin position="399"/>
        <end position="421"/>
    </location>
</feature>
<evidence type="ECO:0000256" key="10">
    <source>
        <dbReference type="RuleBase" id="RU363032"/>
    </source>
</evidence>
<dbReference type="GO" id="GO:0005524">
    <property type="term" value="F:ATP binding"/>
    <property type="evidence" value="ECO:0007669"/>
    <property type="project" value="UniProtKB-KW"/>
</dbReference>
<dbReference type="SUPFAM" id="SSF52540">
    <property type="entry name" value="P-loop containing nucleoside triphosphate hydrolases"/>
    <property type="match status" value="1"/>
</dbReference>
<reference evidence="13 14" key="1">
    <citation type="submission" date="2018-01" db="EMBL/GenBank/DDBJ databases">
        <title>Species boundaries and ecological features among Paraburkholderia terrae DSMZ17804T, P. hospita DSMZ17164T and P. caribensis DSMZ13236T.</title>
        <authorList>
            <person name="Pratama A.A."/>
        </authorList>
    </citation>
    <scope>NUCLEOTIDE SEQUENCE [LARGE SCALE GENOMIC DNA]</scope>
    <source>
        <strain evidence="13 14">DSM 17164</strain>
    </source>
</reference>
<feature type="transmembrane region" description="Helical" evidence="10">
    <location>
        <begin position="677"/>
        <end position="694"/>
    </location>
</feature>
<dbReference type="KEGG" id="phs:C2L64_38830"/>
<accession>A0AAN1JHL6</accession>
<evidence type="ECO:0000256" key="7">
    <source>
        <dbReference type="ARBA" id="ARBA00022840"/>
    </source>
</evidence>
<dbReference type="Pfam" id="PF00005">
    <property type="entry name" value="ABC_tran"/>
    <property type="match status" value="1"/>
</dbReference>
<evidence type="ECO:0000256" key="1">
    <source>
        <dbReference type="ARBA" id="ARBA00004651"/>
    </source>
</evidence>
<comment type="similarity">
    <text evidence="10">Belongs to the binding-protein-dependent transport system permease family.</text>
</comment>
<name>A0AAN1JHL6_9BURK</name>
<dbReference type="PANTHER" id="PTHR43869">
    <property type="entry name" value="GLYCINE BETAINE/PROLINE BETAINE TRANSPORT SYSTEM ATP-BINDING PROTEIN PROV"/>
    <property type="match status" value="1"/>
</dbReference>
<evidence type="ECO:0000259" key="12">
    <source>
        <dbReference type="PROSITE" id="PS50928"/>
    </source>
</evidence>
<dbReference type="SMART" id="SM00382">
    <property type="entry name" value="AAA"/>
    <property type="match status" value="1"/>
</dbReference>
<evidence type="ECO:0000256" key="3">
    <source>
        <dbReference type="ARBA" id="ARBA00022475"/>
    </source>
</evidence>
<evidence type="ECO:0000259" key="11">
    <source>
        <dbReference type="PROSITE" id="PS50893"/>
    </source>
</evidence>
<feature type="transmembrane region" description="Helical" evidence="10">
    <location>
        <begin position="511"/>
        <end position="541"/>
    </location>
</feature>
<dbReference type="Pfam" id="PF00528">
    <property type="entry name" value="BPD_transp_1"/>
    <property type="match status" value="1"/>
</dbReference>
<dbReference type="InterPro" id="IPR003439">
    <property type="entry name" value="ABC_transporter-like_ATP-bd"/>
</dbReference>
<keyword evidence="5 10" id="KW-0812">Transmembrane</keyword>
<dbReference type="AlphaFoldDB" id="A0AAN1JHL6"/>
<protein>
    <submittedName>
        <fullName evidence="13">ABC transporter permease</fullName>
    </submittedName>
</protein>
<feature type="domain" description="ABC transmembrane type-1" evidence="12">
    <location>
        <begin position="515"/>
        <end position="694"/>
    </location>
</feature>
<evidence type="ECO:0000256" key="8">
    <source>
        <dbReference type="ARBA" id="ARBA00022989"/>
    </source>
</evidence>
<dbReference type="InterPro" id="IPR003593">
    <property type="entry name" value="AAA+_ATPase"/>
</dbReference>
<dbReference type="Gene3D" id="1.10.3720.10">
    <property type="entry name" value="MetI-like"/>
    <property type="match status" value="1"/>
</dbReference>
<dbReference type="GO" id="GO:0031460">
    <property type="term" value="P:glycine betaine transport"/>
    <property type="evidence" value="ECO:0007669"/>
    <property type="project" value="UniProtKB-ARBA"/>
</dbReference>
<dbReference type="InterPro" id="IPR017871">
    <property type="entry name" value="ABC_transporter-like_CS"/>
</dbReference>
<dbReference type="SUPFAM" id="SSF161098">
    <property type="entry name" value="MetI-like"/>
    <property type="match status" value="1"/>
</dbReference>
<evidence type="ECO:0000256" key="6">
    <source>
        <dbReference type="ARBA" id="ARBA00022741"/>
    </source>
</evidence>
<dbReference type="PROSITE" id="PS50928">
    <property type="entry name" value="ABC_TM1"/>
    <property type="match status" value="1"/>
</dbReference>
<keyword evidence="8 10" id="KW-1133">Transmembrane helix</keyword>
<dbReference type="GO" id="GO:0016887">
    <property type="term" value="F:ATP hydrolysis activity"/>
    <property type="evidence" value="ECO:0007669"/>
    <property type="project" value="InterPro"/>
</dbReference>